<proteinExistence type="predicted"/>
<dbReference type="InterPro" id="IPR018649">
    <property type="entry name" value="SHOCT"/>
</dbReference>
<evidence type="ECO:0000259" key="2">
    <source>
        <dbReference type="Pfam" id="PF09851"/>
    </source>
</evidence>
<name>A0A6F8ZJ69_9FIRM</name>
<dbReference type="AlphaFoldDB" id="A0A6F8ZJ69"/>
<dbReference type="Pfam" id="PF09851">
    <property type="entry name" value="SHOCT"/>
    <property type="match status" value="1"/>
</dbReference>
<dbReference type="KEGG" id="hfv:R50_2329"/>
<protein>
    <submittedName>
        <fullName evidence="3">SHOCT domain-containing protein</fullName>
    </submittedName>
</protein>
<feature type="transmembrane region" description="Helical" evidence="1">
    <location>
        <begin position="12"/>
        <end position="35"/>
    </location>
</feature>
<dbReference type="EMBL" id="LR778114">
    <property type="protein sequence ID" value="CAB1129826.1"/>
    <property type="molecule type" value="Genomic_DNA"/>
</dbReference>
<keyword evidence="1" id="KW-1133">Transmembrane helix</keyword>
<reference evidence="3 4" key="1">
    <citation type="submission" date="2020-02" db="EMBL/GenBank/DDBJ databases">
        <authorList>
            <person name="Hogendoorn C."/>
        </authorList>
    </citation>
    <scope>NUCLEOTIDE SEQUENCE [LARGE SCALE GENOMIC DNA]</scope>
    <source>
        <strain evidence="3">R501</strain>
    </source>
</reference>
<keyword evidence="4" id="KW-1185">Reference proteome</keyword>
<sequence>MMGWVWGNAFGGWWWMGLLHLAWVTGIILLLVWAVPRILRRSGGPAETPPADPLAQLKLRLARGEITPDEYEELRAHLRG</sequence>
<dbReference type="Proteomes" id="UP000503399">
    <property type="component" value="Chromosome"/>
</dbReference>
<evidence type="ECO:0000313" key="3">
    <source>
        <dbReference type="EMBL" id="CAB1129826.1"/>
    </source>
</evidence>
<keyword evidence="1" id="KW-0472">Membrane</keyword>
<accession>A0A6F8ZJ69</accession>
<feature type="domain" description="SHOCT" evidence="2">
    <location>
        <begin position="52"/>
        <end position="78"/>
    </location>
</feature>
<evidence type="ECO:0000313" key="4">
    <source>
        <dbReference type="Proteomes" id="UP000503399"/>
    </source>
</evidence>
<organism evidence="3 4">
    <name type="scientific">Candidatus Hydrogenisulfobacillus filiaventi</name>
    <dbReference type="NCBI Taxonomy" id="2707344"/>
    <lineage>
        <taxon>Bacteria</taxon>
        <taxon>Bacillati</taxon>
        <taxon>Bacillota</taxon>
        <taxon>Clostridia</taxon>
        <taxon>Eubacteriales</taxon>
        <taxon>Clostridiales Family XVII. Incertae Sedis</taxon>
        <taxon>Candidatus Hydrogenisulfobacillus</taxon>
    </lineage>
</organism>
<gene>
    <name evidence="3" type="ORF">R50_2329</name>
</gene>
<evidence type="ECO:0000256" key="1">
    <source>
        <dbReference type="SAM" id="Phobius"/>
    </source>
</evidence>
<keyword evidence="1" id="KW-0812">Transmembrane</keyword>